<proteinExistence type="predicted"/>
<evidence type="ECO:0000313" key="1">
    <source>
        <dbReference type="EMBL" id="JAR88922.1"/>
    </source>
</evidence>
<protein>
    <submittedName>
        <fullName evidence="1">Putative secreted protein</fullName>
    </submittedName>
</protein>
<reference evidence="1" key="1">
    <citation type="journal article" date="2018" name="PLoS Negl. Trop. Dis.">
        <title>Sialome diversity of ticks revealed by RNAseq of single tick salivary glands.</title>
        <authorList>
            <person name="Perner J."/>
            <person name="Kropackova S."/>
            <person name="Kopacek P."/>
            <person name="Ribeiro J.M."/>
        </authorList>
    </citation>
    <scope>NUCLEOTIDE SEQUENCE</scope>
    <source>
        <strain evidence="1">Siblings of single egg batch collected in Ceske Budejovice</strain>
        <tissue evidence="1">Salivary glands</tissue>
    </source>
</reference>
<dbReference type="EMBL" id="GEGO01006482">
    <property type="protein sequence ID" value="JAR88922.1"/>
    <property type="molecule type" value="Transcribed_RNA"/>
</dbReference>
<accession>A0A147BES0</accession>
<dbReference type="AlphaFoldDB" id="A0A147BES0"/>
<name>A0A147BES0_IXORI</name>
<sequence>MVLAALVSFSAFSLSYKSGSYHITLTPFGIVVYIELHDGWVYLERISPPLLDGIDILCTPSQHPRNVGMFRGRRRTVRAVGLSFQLKPFYWPRKHVPGLHI</sequence>
<organism evidence="1">
    <name type="scientific">Ixodes ricinus</name>
    <name type="common">Common tick</name>
    <name type="synonym">Acarus ricinus</name>
    <dbReference type="NCBI Taxonomy" id="34613"/>
    <lineage>
        <taxon>Eukaryota</taxon>
        <taxon>Metazoa</taxon>
        <taxon>Ecdysozoa</taxon>
        <taxon>Arthropoda</taxon>
        <taxon>Chelicerata</taxon>
        <taxon>Arachnida</taxon>
        <taxon>Acari</taxon>
        <taxon>Parasitiformes</taxon>
        <taxon>Ixodida</taxon>
        <taxon>Ixodoidea</taxon>
        <taxon>Ixodidae</taxon>
        <taxon>Ixodinae</taxon>
        <taxon>Ixodes</taxon>
    </lineage>
</organism>